<dbReference type="AlphaFoldDB" id="A0A2U2RVD0"/>
<accession>A0A2U2RVD0</accession>
<name>A0A2U2RVD0_BIFLN</name>
<evidence type="ECO:0000313" key="1">
    <source>
        <dbReference type="EMBL" id="PWH09827.1"/>
    </source>
</evidence>
<proteinExistence type="predicted"/>
<comment type="caution">
    <text evidence="1">The sequence shown here is derived from an EMBL/GenBank/DDBJ whole genome shotgun (WGS) entry which is preliminary data.</text>
</comment>
<dbReference type="EMBL" id="PHUM01000001">
    <property type="protein sequence ID" value="PWH09827.1"/>
    <property type="molecule type" value="Genomic_DNA"/>
</dbReference>
<dbReference type="Proteomes" id="UP000245582">
    <property type="component" value="Unassembled WGS sequence"/>
</dbReference>
<gene>
    <name evidence="1" type="ORF">CWE05_01065</name>
</gene>
<sequence length="162" mass="17502">MPGFEALTEFANWSTDTLAEYPYSGWLISYMCPRKSTTDVVDVLPAIAINVGSVPVGVSSAVANAGAPRLRALTRQVSKTSPRNCFLTFITLFTRENKIQVTVAKARDVLAFATVPRSGIFSWITVEAQFAADLNSVLVFNGLTAGNPAASFIFAKNEIFDT</sequence>
<evidence type="ECO:0000313" key="2">
    <source>
        <dbReference type="Proteomes" id="UP000245582"/>
    </source>
</evidence>
<dbReference type="RefSeq" id="WP_109087321.1">
    <property type="nucleotide sequence ID" value="NZ_JAWWSY010000014.1"/>
</dbReference>
<organism evidence="1 2">
    <name type="scientific">Bifidobacterium longum</name>
    <dbReference type="NCBI Taxonomy" id="216816"/>
    <lineage>
        <taxon>Bacteria</taxon>
        <taxon>Bacillati</taxon>
        <taxon>Actinomycetota</taxon>
        <taxon>Actinomycetes</taxon>
        <taxon>Bifidobacteriales</taxon>
        <taxon>Bifidobacteriaceae</taxon>
        <taxon>Bifidobacterium</taxon>
    </lineage>
</organism>
<reference evidence="1 2" key="1">
    <citation type="submission" date="2017-11" db="EMBL/GenBank/DDBJ databases">
        <title>Draft genome sequence of Bifidobacterium longum UMA026, isolated from Holstein dairy cow feces.</title>
        <authorList>
            <person name="Albert K."/>
            <person name="Sela D.A."/>
        </authorList>
    </citation>
    <scope>NUCLEOTIDE SEQUENCE [LARGE SCALE GENOMIC DNA]</scope>
    <source>
        <strain evidence="1 2">UMA026</strain>
    </source>
</reference>
<protein>
    <submittedName>
        <fullName evidence="1">Uncharacterized protein</fullName>
    </submittedName>
</protein>